<accession>A0ABP3RQY1</accession>
<dbReference type="InterPro" id="IPR003703">
    <property type="entry name" value="Acyl_CoA_thio"/>
</dbReference>
<dbReference type="Pfam" id="PF20789">
    <property type="entry name" value="4HBT_3C"/>
    <property type="match status" value="1"/>
</dbReference>
<organism evidence="5 6">
    <name type="scientific">Sporichthya brevicatena</name>
    <dbReference type="NCBI Taxonomy" id="171442"/>
    <lineage>
        <taxon>Bacteria</taxon>
        <taxon>Bacillati</taxon>
        <taxon>Actinomycetota</taxon>
        <taxon>Actinomycetes</taxon>
        <taxon>Sporichthyales</taxon>
        <taxon>Sporichthyaceae</taxon>
        <taxon>Sporichthya</taxon>
    </lineage>
</organism>
<dbReference type="EMBL" id="BAAAHE010000011">
    <property type="protein sequence ID" value="GAA0615220.1"/>
    <property type="molecule type" value="Genomic_DNA"/>
</dbReference>
<dbReference type="Gene3D" id="2.40.160.210">
    <property type="entry name" value="Acyl-CoA thioesterase, double hotdog domain"/>
    <property type="match status" value="1"/>
</dbReference>
<name>A0ABP3RQY1_9ACTN</name>
<evidence type="ECO:0000256" key="2">
    <source>
        <dbReference type="ARBA" id="ARBA00022801"/>
    </source>
</evidence>
<evidence type="ECO:0000313" key="5">
    <source>
        <dbReference type="EMBL" id="GAA0615220.1"/>
    </source>
</evidence>
<proteinExistence type="inferred from homology"/>
<dbReference type="Proteomes" id="UP001500957">
    <property type="component" value="Unassembled WGS sequence"/>
</dbReference>
<evidence type="ECO:0000313" key="6">
    <source>
        <dbReference type="Proteomes" id="UP001500957"/>
    </source>
</evidence>
<evidence type="ECO:0000256" key="1">
    <source>
        <dbReference type="ARBA" id="ARBA00006538"/>
    </source>
</evidence>
<dbReference type="InterPro" id="IPR049450">
    <property type="entry name" value="ACOT8-like_C"/>
</dbReference>
<comment type="caution">
    <text evidence="5">The sequence shown here is derived from an EMBL/GenBank/DDBJ whole genome shotgun (WGS) entry which is preliminary data.</text>
</comment>
<dbReference type="InterPro" id="IPR042171">
    <property type="entry name" value="Acyl-CoA_hotdog"/>
</dbReference>
<comment type="similarity">
    <text evidence="1">Belongs to the C/M/P thioester hydrolase family.</text>
</comment>
<protein>
    <submittedName>
        <fullName evidence="5">Acyl-CoA thioesterase II</fullName>
    </submittedName>
</protein>
<dbReference type="RefSeq" id="WP_344603480.1">
    <property type="nucleotide sequence ID" value="NZ_BAAAHE010000011.1"/>
</dbReference>
<keyword evidence="6" id="KW-1185">Reference proteome</keyword>
<dbReference type="PANTHER" id="PTHR11066">
    <property type="entry name" value="ACYL-COA THIOESTERASE"/>
    <property type="match status" value="1"/>
</dbReference>
<sequence>MIEGVSVPESPLEVLIPQRHEGNRFRATAPCPPAQSRVFGGNLIALMVNAASAVHPGRVLRSAQAHFLAPVAPEEELELAVHTVRAGRRSATVAVDVTGGRSRAVTAMLNLGAEEESDGLMAETIGRGVTIDDPADHRADVPLELDTSSIDQWFSFKRAHGETDHPMWVRAKAPVNRESAVVPEAILAALTDIGLVRVAWLAARPTEAAHSLPAGTSAQHSVWIHSATIPDDWLLLRAAAFAGNPHRVLVRATLEARAGDLLATAVQEVRLRTSLNSTTGIDPSAG</sequence>
<dbReference type="InterPro" id="IPR049449">
    <property type="entry name" value="TesB_ACOT8-like_N"/>
</dbReference>
<dbReference type="Pfam" id="PF13622">
    <property type="entry name" value="4HBT_3"/>
    <property type="match status" value="1"/>
</dbReference>
<evidence type="ECO:0000259" key="3">
    <source>
        <dbReference type="Pfam" id="PF13622"/>
    </source>
</evidence>
<evidence type="ECO:0000259" key="4">
    <source>
        <dbReference type="Pfam" id="PF20789"/>
    </source>
</evidence>
<dbReference type="SUPFAM" id="SSF54637">
    <property type="entry name" value="Thioesterase/thiol ester dehydrase-isomerase"/>
    <property type="match status" value="2"/>
</dbReference>
<dbReference type="InterPro" id="IPR029069">
    <property type="entry name" value="HotDog_dom_sf"/>
</dbReference>
<dbReference type="PANTHER" id="PTHR11066:SF34">
    <property type="entry name" value="ACYL-COENZYME A THIOESTERASE 8"/>
    <property type="match status" value="1"/>
</dbReference>
<reference evidence="6" key="1">
    <citation type="journal article" date="2019" name="Int. J. Syst. Evol. Microbiol.">
        <title>The Global Catalogue of Microorganisms (GCM) 10K type strain sequencing project: providing services to taxonomists for standard genome sequencing and annotation.</title>
        <authorList>
            <consortium name="The Broad Institute Genomics Platform"/>
            <consortium name="The Broad Institute Genome Sequencing Center for Infectious Disease"/>
            <person name="Wu L."/>
            <person name="Ma J."/>
        </authorList>
    </citation>
    <scope>NUCLEOTIDE SEQUENCE [LARGE SCALE GENOMIC DNA]</scope>
    <source>
        <strain evidence="6">JCM 10671</strain>
    </source>
</reference>
<feature type="domain" description="Acyl-CoA thioesterase-like N-terminal HotDog" evidence="3">
    <location>
        <begin position="33"/>
        <end position="109"/>
    </location>
</feature>
<keyword evidence="2" id="KW-0378">Hydrolase</keyword>
<gene>
    <name evidence="5" type="primary">tesB</name>
    <name evidence="5" type="ORF">GCM10009547_16420</name>
</gene>
<feature type="domain" description="Acyl-CoA thioesterase-like C-terminal" evidence="4">
    <location>
        <begin position="158"/>
        <end position="269"/>
    </location>
</feature>